<evidence type="ECO:0000256" key="1">
    <source>
        <dbReference type="SAM" id="SignalP"/>
    </source>
</evidence>
<evidence type="ECO:0000313" key="3">
    <source>
        <dbReference type="Proteomes" id="UP000600877"/>
    </source>
</evidence>
<evidence type="ECO:0000313" key="2">
    <source>
        <dbReference type="EMBL" id="GGX80943.1"/>
    </source>
</evidence>
<dbReference type="RefSeq" id="WP_189372669.1">
    <property type="nucleotide sequence ID" value="NZ_BMYW01000001.1"/>
</dbReference>
<feature type="chain" id="PRO_5046572510" evidence="1">
    <location>
        <begin position="21"/>
        <end position="191"/>
    </location>
</feature>
<dbReference type="EMBL" id="BMYW01000001">
    <property type="protein sequence ID" value="GGX80943.1"/>
    <property type="molecule type" value="Genomic_DNA"/>
</dbReference>
<sequence>MKAVKSIVTLSAICATSAFAAEITNYSTPGNLASTHVVRCESISSLSNKHTPADTFRGMSKCLAEKNYETAVELYAFSKIYSGIDARRVTDSTARQAVIVLLMEATSKLSKEELKAFGSVAKERLTEGSQSLKEICTKILAIGAPDYRPDYMIQHGMGAFGGNGPSDGVNPAIDVAAELKEGLNKGLHCNI</sequence>
<dbReference type="Proteomes" id="UP000600877">
    <property type="component" value="Unassembled WGS sequence"/>
</dbReference>
<gene>
    <name evidence="2" type="ORF">GCM10011290_05860</name>
</gene>
<keyword evidence="1" id="KW-0732">Signal</keyword>
<proteinExistence type="predicted"/>
<keyword evidence="3" id="KW-1185">Reference proteome</keyword>
<protein>
    <submittedName>
        <fullName evidence="2">Uncharacterized protein</fullName>
    </submittedName>
</protein>
<name>A0ABQ2YGK1_9NEIS</name>
<feature type="signal peptide" evidence="1">
    <location>
        <begin position="1"/>
        <end position="20"/>
    </location>
</feature>
<organism evidence="2 3">
    <name type="scientific">Vogesella alkaliphila</name>
    <dbReference type="NCBI Taxonomy" id="1193621"/>
    <lineage>
        <taxon>Bacteria</taxon>
        <taxon>Pseudomonadati</taxon>
        <taxon>Pseudomonadota</taxon>
        <taxon>Betaproteobacteria</taxon>
        <taxon>Neisseriales</taxon>
        <taxon>Chromobacteriaceae</taxon>
        <taxon>Vogesella</taxon>
    </lineage>
</organism>
<reference evidence="3" key="1">
    <citation type="journal article" date="2019" name="Int. J. Syst. Evol. Microbiol.">
        <title>The Global Catalogue of Microorganisms (GCM) 10K type strain sequencing project: providing services to taxonomists for standard genome sequencing and annotation.</title>
        <authorList>
            <consortium name="The Broad Institute Genomics Platform"/>
            <consortium name="The Broad Institute Genome Sequencing Center for Infectious Disease"/>
            <person name="Wu L."/>
            <person name="Ma J."/>
        </authorList>
    </citation>
    <scope>NUCLEOTIDE SEQUENCE [LARGE SCALE GENOMIC DNA]</scope>
    <source>
        <strain evidence="3">KCTC 32041</strain>
    </source>
</reference>
<accession>A0ABQ2YGK1</accession>
<comment type="caution">
    <text evidence="2">The sequence shown here is derived from an EMBL/GenBank/DDBJ whole genome shotgun (WGS) entry which is preliminary data.</text>
</comment>